<dbReference type="Gene3D" id="3.30.420.10">
    <property type="entry name" value="Ribonuclease H-like superfamily/Ribonuclease H"/>
    <property type="match status" value="1"/>
</dbReference>
<evidence type="ECO:0000259" key="8">
    <source>
        <dbReference type="PROSITE" id="PS50994"/>
    </source>
</evidence>
<dbReference type="InterPro" id="IPR001584">
    <property type="entry name" value="Integrase_cat-core"/>
</dbReference>
<dbReference type="CDD" id="cd09274">
    <property type="entry name" value="RNase_HI_RT_Ty3"/>
    <property type="match status" value="1"/>
</dbReference>
<keyword evidence="5" id="KW-0378">Hydrolase</keyword>
<sequence length="352" mass="40057">MTEERVKAYEELKNSLTNAPFLLMPDWKLPFKIYIDACGEGLGAALHQTQIINDKPVEGPICFISRQIKPTEARYGAGQMECLCLVWALEKLHYYLDGTVFDVITDCNSVKPLLNMKIPNRQMLRWQIAIQEYGGNMTIVHKSGNIHKNADGLSRWALANTPDNPAWVPQEEHHIEGIFVTDIGTEFFNQHTCVMALTDRTLINTILHECNDSVAAGHPSEDRTLESVKTCSSWPNWKKDVSEYCQTCERCQKTNRATGKKFGMRIQIQEPKSPWEIFHMDWVTALPSGGDRSYNACLVLVDRYSQTPMFLPCHKEDTAMDTAIMIWNKVISHTGLFQNIISDRDPKFTSAL</sequence>
<dbReference type="EMBL" id="AVOT02124233">
    <property type="protein sequence ID" value="MBW0586560.1"/>
    <property type="molecule type" value="Genomic_DNA"/>
</dbReference>
<dbReference type="GO" id="GO:0005634">
    <property type="term" value="C:nucleus"/>
    <property type="evidence" value="ECO:0007669"/>
    <property type="project" value="UniProtKB-ARBA"/>
</dbReference>
<accession>A0A9Q3KR43</accession>
<dbReference type="GO" id="GO:0003723">
    <property type="term" value="F:RNA binding"/>
    <property type="evidence" value="ECO:0007669"/>
    <property type="project" value="UniProtKB-KW"/>
</dbReference>
<proteinExistence type="predicted"/>
<keyword evidence="7" id="KW-0695">RNA-directed DNA polymerase</keyword>
<evidence type="ECO:0000256" key="6">
    <source>
        <dbReference type="ARBA" id="ARBA00022884"/>
    </source>
</evidence>
<dbReference type="OrthoDB" id="1100150at2759"/>
<dbReference type="Gene3D" id="1.10.340.70">
    <property type="match status" value="1"/>
</dbReference>
<name>A0A9Q3KR43_9BASI</name>
<dbReference type="SUPFAM" id="SSF53098">
    <property type="entry name" value="Ribonuclease H-like"/>
    <property type="match status" value="1"/>
</dbReference>
<protein>
    <recommendedName>
        <fullName evidence="8">Integrase catalytic domain-containing protein</fullName>
    </recommendedName>
</protein>
<evidence type="ECO:0000256" key="3">
    <source>
        <dbReference type="ARBA" id="ARBA00022722"/>
    </source>
</evidence>
<evidence type="ECO:0000256" key="2">
    <source>
        <dbReference type="ARBA" id="ARBA00022695"/>
    </source>
</evidence>
<organism evidence="9 10">
    <name type="scientific">Austropuccinia psidii MF-1</name>
    <dbReference type="NCBI Taxonomy" id="1389203"/>
    <lineage>
        <taxon>Eukaryota</taxon>
        <taxon>Fungi</taxon>
        <taxon>Dikarya</taxon>
        <taxon>Basidiomycota</taxon>
        <taxon>Pucciniomycotina</taxon>
        <taxon>Pucciniomycetes</taxon>
        <taxon>Pucciniales</taxon>
        <taxon>Sphaerophragmiaceae</taxon>
        <taxon>Austropuccinia</taxon>
    </lineage>
</organism>
<dbReference type="Pfam" id="PF17917">
    <property type="entry name" value="RT_RNaseH"/>
    <property type="match status" value="1"/>
</dbReference>
<keyword evidence="1" id="KW-0808">Transferase</keyword>
<dbReference type="SUPFAM" id="SSF56672">
    <property type="entry name" value="DNA/RNA polymerases"/>
    <property type="match status" value="1"/>
</dbReference>
<evidence type="ECO:0000256" key="5">
    <source>
        <dbReference type="ARBA" id="ARBA00022801"/>
    </source>
</evidence>
<keyword evidence="2" id="KW-0548">Nucleotidyltransferase</keyword>
<dbReference type="InterPro" id="IPR012337">
    <property type="entry name" value="RNaseH-like_sf"/>
</dbReference>
<dbReference type="GO" id="GO:0016787">
    <property type="term" value="F:hydrolase activity"/>
    <property type="evidence" value="ECO:0007669"/>
    <property type="project" value="UniProtKB-KW"/>
</dbReference>
<keyword evidence="6" id="KW-0694">RNA-binding</keyword>
<dbReference type="InterPro" id="IPR041373">
    <property type="entry name" value="RT_RNaseH"/>
</dbReference>
<dbReference type="PANTHER" id="PTHR37984">
    <property type="entry name" value="PROTEIN CBG26694"/>
    <property type="match status" value="1"/>
</dbReference>
<gene>
    <name evidence="9" type="ORF">O181_126275</name>
</gene>
<evidence type="ECO:0000313" key="9">
    <source>
        <dbReference type="EMBL" id="MBW0586560.1"/>
    </source>
</evidence>
<dbReference type="InterPro" id="IPR043502">
    <property type="entry name" value="DNA/RNA_pol_sf"/>
</dbReference>
<keyword evidence="3" id="KW-0540">Nuclease</keyword>
<dbReference type="PROSITE" id="PS50994">
    <property type="entry name" value="INTEGRASE"/>
    <property type="match status" value="1"/>
</dbReference>
<dbReference type="AlphaFoldDB" id="A0A9Q3KR43"/>
<evidence type="ECO:0000256" key="4">
    <source>
        <dbReference type="ARBA" id="ARBA00022759"/>
    </source>
</evidence>
<keyword evidence="10" id="KW-1185">Reference proteome</keyword>
<dbReference type="PANTHER" id="PTHR37984:SF5">
    <property type="entry name" value="PROTEIN NYNRIN-LIKE"/>
    <property type="match status" value="1"/>
</dbReference>
<dbReference type="Pfam" id="PF17921">
    <property type="entry name" value="Integrase_H2C2"/>
    <property type="match status" value="1"/>
</dbReference>
<evidence type="ECO:0000256" key="1">
    <source>
        <dbReference type="ARBA" id="ARBA00022679"/>
    </source>
</evidence>
<dbReference type="GO" id="GO:0004519">
    <property type="term" value="F:endonuclease activity"/>
    <property type="evidence" value="ECO:0007669"/>
    <property type="project" value="UniProtKB-KW"/>
</dbReference>
<dbReference type="InterPro" id="IPR036397">
    <property type="entry name" value="RNaseH_sf"/>
</dbReference>
<evidence type="ECO:0000256" key="7">
    <source>
        <dbReference type="ARBA" id="ARBA00022918"/>
    </source>
</evidence>
<evidence type="ECO:0000313" key="10">
    <source>
        <dbReference type="Proteomes" id="UP000765509"/>
    </source>
</evidence>
<dbReference type="GO" id="GO:0003964">
    <property type="term" value="F:RNA-directed DNA polymerase activity"/>
    <property type="evidence" value="ECO:0007669"/>
    <property type="project" value="UniProtKB-KW"/>
</dbReference>
<dbReference type="InterPro" id="IPR041588">
    <property type="entry name" value="Integrase_H2C2"/>
</dbReference>
<keyword evidence="4" id="KW-0255">Endonuclease</keyword>
<dbReference type="Proteomes" id="UP000765509">
    <property type="component" value="Unassembled WGS sequence"/>
</dbReference>
<comment type="caution">
    <text evidence="9">The sequence shown here is derived from an EMBL/GenBank/DDBJ whole genome shotgun (WGS) entry which is preliminary data.</text>
</comment>
<feature type="domain" description="Integrase catalytic" evidence="8">
    <location>
        <begin position="270"/>
        <end position="352"/>
    </location>
</feature>
<reference evidence="9" key="1">
    <citation type="submission" date="2021-03" db="EMBL/GenBank/DDBJ databases">
        <title>Draft genome sequence of rust myrtle Austropuccinia psidii MF-1, a brazilian biotype.</title>
        <authorList>
            <person name="Quecine M.C."/>
            <person name="Pachon D.M.R."/>
            <person name="Bonatelli M.L."/>
            <person name="Correr F.H."/>
            <person name="Franceschini L.M."/>
            <person name="Leite T.F."/>
            <person name="Margarido G.R.A."/>
            <person name="Almeida C.A."/>
            <person name="Ferrarezi J.A."/>
            <person name="Labate C.A."/>
        </authorList>
    </citation>
    <scope>NUCLEOTIDE SEQUENCE</scope>
    <source>
        <strain evidence="9">MF-1</strain>
    </source>
</reference>
<dbReference type="InterPro" id="IPR050951">
    <property type="entry name" value="Retrovirus_Pol_polyprotein"/>
</dbReference>
<dbReference type="GO" id="GO:0015074">
    <property type="term" value="P:DNA integration"/>
    <property type="evidence" value="ECO:0007669"/>
    <property type="project" value="InterPro"/>
</dbReference>